<organism evidence="1 2">
    <name type="scientific">Paracoccus fontiphilus</name>
    <dbReference type="NCBI Taxonomy" id="1815556"/>
    <lineage>
        <taxon>Bacteria</taxon>
        <taxon>Pseudomonadati</taxon>
        <taxon>Pseudomonadota</taxon>
        <taxon>Alphaproteobacteria</taxon>
        <taxon>Rhodobacterales</taxon>
        <taxon>Paracoccaceae</taxon>
        <taxon>Paracoccus</taxon>
    </lineage>
</organism>
<evidence type="ECO:0000313" key="1">
    <source>
        <dbReference type="EMBL" id="MFC3166493.1"/>
    </source>
</evidence>
<proteinExistence type="predicted"/>
<protein>
    <submittedName>
        <fullName evidence="1">Uncharacterized protein</fullName>
    </submittedName>
</protein>
<comment type="caution">
    <text evidence="1">The sequence shown here is derived from an EMBL/GenBank/DDBJ whole genome shotgun (WGS) entry which is preliminary data.</text>
</comment>
<name>A0ABV7IAD9_9RHOB</name>
<keyword evidence="2" id="KW-1185">Reference proteome</keyword>
<dbReference type="EMBL" id="JBHRTE010000002">
    <property type="protein sequence ID" value="MFC3166493.1"/>
    <property type="molecule type" value="Genomic_DNA"/>
</dbReference>
<accession>A0ABV7IAD9</accession>
<sequence>MTLDGDRHLVSVVEDGELSGRFRVDDPALDHAVANLLDEALGIEQVALLRATVRLDSLAGGEIYRFRVFTEH</sequence>
<dbReference type="Proteomes" id="UP001595557">
    <property type="component" value="Unassembled WGS sequence"/>
</dbReference>
<reference evidence="2" key="1">
    <citation type="journal article" date="2019" name="Int. J. Syst. Evol. Microbiol.">
        <title>The Global Catalogue of Microorganisms (GCM) 10K type strain sequencing project: providing services to taxonomists for standard genome sequencing and annotation.</title>
        <authorList>
            <consortium name="The Broad Institute Genomics Platform"/>
            <consortium name="The Broad Institute Genome Sequencing Center for Infectious Disease"/>
            <person name="Wu L."/>
            <person name="Ma J."/>
        </authorList>
    </citation>
    <scope>NUCLEOTIDE SEQUENCE [LARGE SCALE GENOMIC DNA]</scope>
    <source>
        <strain evidence="2">KCTC 52239</strain>
    </source>
</reference>
<gene>
    <name evidence="1" type="ORF">ACFOD7_00330</name>
</gene>
<evidence type="ECO:0000313" key="2">
    <source>
        <dbReference type="Proteomes" id="UP001595557"/>
    </source>
</evidence>